<gene>
    <name evidence="8" type="ORF">MEUPH1_LOCUS6862</name>
</gene>
<reference evidence="8 9" key="1">
    <citation type="submission" date="2023-01" db="EMBL/GenBank/DDBJ databases">
        <authorList>
            <person name="Whitehead M."/>
        </authorList>
    </citation>
    <scope>NUCLEOTIDE SEQUENCE [LARGE SCALE GENOMIC DNA]</scope>
</reference>
<keyword evidence="9" id="KW-1185">Reference proteome</keyword>
<protein>
    <recommendedName>
        <fullName evidence="10">Methyltransferase-like protein 17, mitochondrial</fullName>
    </recommendedName>
</protein>
<evidence type="ECO:0000256" key="1">
    <source>
        <dbReference type="ARBA" id="ARBA00004173"/>
    </source>
</evidence>
<keyword evidence="2" id="KW-0479">Metal-binding</keyword>
<dbReference type="Proteomes" id="UP001160148">
    <property type="component" value="Unassembled WGS sequence"/>
</dbReference>
<organism evidence="8 9">
    <name type="scientific">Macrosiphum euphorbiae</name>
    <name type="common">potato aphid</name>
    <dbReference type="NCBI Taxonomy" id="13131"/>
    <lineage>
        <taxon>Eukaryota</taxon>
        <taxon>Metazoa</taxon>
        <taxon>Ecdysozoa</taxon>
        <taxon>Arthropoda</taxon>
        <taxon>Hexapoda</taxon>
        <taxon>Insecta</taxon>
        <taxon>Pterygota</taxon>
        <taxon>Neoptera</taxon>
        <taxon>Paraneoptera</taxon>
        <taxon>Hemiptera</taxon>
        <taxon>Sternorrhyncha</taxon>
        <taxon>Aphidomorpha</taxon>
        <taxon>Aphidoidea</taxon>
        <taxon>Aphididae</taxon>
        <taxon>Macrosiphini</taxon>
        <taxon>Macrosiphum</taxon>
    </lineage>
</organism>
<dbReference type="GO" id="GO:0005763">
    <property type="term" value="C:mitochondrial small ribosomal subunit"/>
    <property type="evidence" value="ECO:0007669"/>
    <property type="project" value="TreeGrafter"/>
</dbReference>
<proteinExistence type="predicted"/>
<dbReference type="SUPFAM" id="SSF53335">
    <property type="entry name" value="S-adenosyl-L-methionine-dependent methyltransferases"/>
    <property type="match status" value="1"/>
</dbReference>
<evidence type="ECO:0000313" key="8">
    <source>
        <dbReference type="EMBL" id="CAI6350396.1"/>
    </source>
</evidence>
<keyword evidence="4" id="KW-0408">Iron</keyword>
<dbReference type="GO" id="GO:0003735">
    <property type="term" value="F:structural constituent of ribosome"/>
    <property type="evidence" value="ECO:0007669"/>
    <property type="project" value="TreeGrafter"/>
</dbReference>
<evidence type="ECO:0000313" key="9">
    <source>
        <dbReference type="Proteomes" id="UP001160148"/>
    </source>
</evidence>
<dbReference type="PANTHER" id="PTHR13184:SF5">
    <property type="entry name" value="METHYLTRANSFERASE-LIKE PROTEIN 17, MITOCHONDRIAL"/>
    <property type="match status" value="1"/>
</dbReference>
<dbReference type="InterPro" id="IPR029063">
    <property type="entry name" value="SAM-dependent_MTases_sf"/>
</dbReference>
<evidence type="ECO:0008006" key="10">
    <source>
        <dbReference type="Google" id="ProtNLM"/>
    </source>
</evidence>
<dbReference type="PANTHER" id="PTHR13184">
    <property type="entry name" value="37S RIBOSOMAL PROTEIN S22"/>
    <property type="match status" value="1"/>
</dbReference>
<keyword evidence="6" id="KW-0496">Mitochondrion</keyword>
<dbReference type="Pfam" id="PF09243">
    <property type="entry name" value="Rsm22"/>
    <property type="match status" value="1"/>
</dbReference>
<comment type="function">
    <text evidence="7">Mitochondrial ribosome (mitoribosome) assembly factor. Binds at the interface of the head and body domains of the mitochondrial small ribosomal subunit (mt-SSU), occluding the mRNA channel and preventing compaction of the head domain towards the body. Probable inactive methyltransferase: retains the characteristic folding and ability to bind S-adenosyl-L-methionine, but it probably lost its methyltransferase activity.</text>
</comment>
<sequence length="465" mass="54310">MPQSAVPQLYTMSSCCVAFFKRSYSTKTKLTTIFNEDVRQMVSREEIKPRKHPGRCNLNAKPFPEDLTNAVLKTIKGVQLKNVMSDSQLLLNYLHSRHSPVEQSEIMEKKQQNRVELEKKYYSENMDEERQIKFEKFINNRVERLVAQRTYNWKPIDYSNKHVCHQYLLSRIAPEYNVIKTIFSELQQRDPNFAPQSLFDFGSGIGTVTLNAKNIWENSLKEYYCVDTSSTMNDLAKLLLQEGNPNNEKILPKGLFYRQFLPASPNLKFDLVVSAYTLFELPDIKNRFETLLNLWNKTKKYIVLVEMGTRAGFNLINEARDLLLEISSQNNTKSHVFSPCPHEHSCPRYDTDDTPCNFEVSYYTPRIAQQSVIKREHFSYVIIKKGERPKTDEQWPRIVRPVLVRSKHSICRMCTSSGKLQEIIFTASKNGKIPYWCARSSKWGDRLPIVIKEEEEEKKEKSEQN</sequence>
<evidence type="ECO:0000256" key="4">
    <source>
        <dbReference type="ARBA" id="ARBA00023004"/>
    </source>
</evidence>
<keyword evidence="3" id="KW-0809">Transit peptide</keyword>
<dbReference type="GO" id="GO:0008168">
    <property type="term" value="F:methyltransferase activity"/>
    <property type="evidence" value="ECO:0007669"/>
    <property type="project" value="InterPro"/>
</dbReference>
<accession>A0AAV0W3M1</accession>
<dbReference type="Gene3D" id="3.40.50.150">
    <property type="entry name" value="Vaccinia Virus protein VP39"/>
    <property type="match status" value="1"/>
</dbReference>
<dbReference type="AlphaFoldDB" id="A0AAV0W3M1"/>
<evidence type="ECO:0000256" key="2">
    <source>
        <dbReference type="ARBA" id="ARBA00022723"/>
    </source>
</evidence>
<name>A0AAV0W3M1_9HEMI</name>
<evidence type="ECO:0000256" key="3">
    <source>
        <dbReference type="ARBA" id="ARBA00022946"/>
    </source>
</evidence>
<evidence type="ECO:0000256" key="7">
    <source>
        <dbReference type="ARBA" id="ARBA00045681"/>
    </source>
</evidence>
<dbReference type="InterPro" id="IPR052571">
    <property type="entry name" value="Mt_RNA_Methyltransferase"/>
</dbReference>
<dbReference type="InterPro" id="IPR015324">
    <property type="entry name" value="Ribosomal_Rsm22-like"/>
</dbReference>
<dbReference type="GO" id="GO:0046872">
    <property type="term" value="F:metal ion binding"/>
    <property type="evidence" value="ECO:0007669"/>
    <property type="project" value="UniProtKB-KW"/>
</dbReference>
<dbReference type="GO" id="GO:0006412">
    <property type="term" value="P:translation"/>
    <property type="evidence" value="ECO:0007669"/>
    <property type="project" value="InterPro"/>
</dbReference>
<evidence type="ECO:0000256" key="5">
    <source>
        <dbReference type="ARBA" id="ARBA00023014"/>
    </source>
</evidence>
<keyword evidence="5" id="KW-0411">Iron-sulfur</keyword>
<evidence type="ECO:0000256" key="6">
    <source>
        <dbReference type="ARBA" id="ARBA00023128"/>
    </source>
</evidence>
<dbReference type="GO" id="GO:0051536">
    <property type="term" value="F:iron-sulfur cluster binding"/>
    <property type="evidence" value="ECO:0007669"/>
    <property type="project" value="UniProtKB-KW"/>
</dbReference>
<dbReference type="EMBL" id="CARXXK010000001">
    <property type="protein sequence ID" value="CAI6350396.1"/>
    <property type="molecule type" value="Genomic_DNA"/>
</dbReference>
<comment type="caution">
    <text evidence="8">The sequence shown here is derived from an EMBL/GenBank/DDBJ whole genome shotgun (WGS) entry which is preliminary data.</text>
</comment>
<comment type="subcellular location">
    <subcellularLocation>
        <location evidence="1">Mitochondrion</location>
    </subcellularLocation>
</comment>